<organism evidence="1 2">
    <name type="scientific">Kribbella koreensis</name>
    <dbReference type="NCBI Taxonomy" id="57909"/>
    <lineage>
        <taxon>Bacteria</taxon>
        <taxon>Bacillati</taxon>
        <taxon>Actinomycetota</taxon>
        <taxon>Actinomycetes</taxon>
        <taxon>Propionibacteriales</taxon>
        <taxon>Kribbellaceae</taxon>
        <taxon>Kribbella</taxon>
    </lineage>
</organism>
<protein>
    <submittedName>
        <fullName evidence="1">Uncharacterized protein</fullName>
    </submittedName>
</protein>
<sequence>MIGRPTGYLDAAVLYDSALTCDEPSADCGAMIEIWPSAKDATDRAAYIQKNLKEIPMLGTEYDYTFDSALLRVNGKLKPSTATRFNALFGGTPYTP</sequence>
<name>A0ABP3ZLV2_9ACTN</name>
<gene>
    <name evidence="1" type="ORF">GCM10009554_01370</name>
</gene>
<dbReference type="RefSeq" id="WP_343963625.1">
    <property type="nucleotide sequence ID" value="NZ_BAAAHK010000001.1"/>
</dbReference>
<keyword evidence="2" id="KW-1185">Reference proteome</keyword>
<dbReference type="Proteomes" id="UP001500542">
    <property type="component" value="Unassembled WGS sequence"/>
</dbReference>
<dbReference type="EMBL" id="BAAAHK010000001">
    <property type="protein sequence ID" value="GAA0923311.1"/>
    <property type="molecule type" value="Genomic_DNA"/>
</dbReference>
<proteinExistence type="predicted"/>
<reference evidence="2" key="1">
    <citation type="journal article" date="2019" name="Int. J. Syst. Evol. Microbiol.">
        <title>The Global Catalogue of Microorganisms (GCM) 10K type strain sequencing project: providing services to taxonomists for standard genome sequencing and annotation.</title>
        <authorList>
            <consortium name="The Broad Institute Genomics Platform"/>
            <consortium name="The Broad Institute Genome Sequencing Center for Infectious Disease"/>
            <person name="Wu L."/>
            <person name="Ma J."/>
        </authorList>
    </citation>
    <scope>NUCLEOTIDE SEQUENCE [LARGE SCALE GENOMIC DNA]</scope>
    <source>
        <strain evidence="2">JCM 10977</strain>
    </source>
</reference>
<evidence type="ECO:0000313" key="2">
    <source>
        <dbReference type="Proteomes" id="UP001500542"/>
    </source>
</evidence>
<comment type="caution">
    <text evidence="1">The sequence shown here is derived from an EMBL/GenBank/DDBJ whole genome shotgun (WGS) entry which is preliminary data.</text>
</comment>
<evidence type="ECO:0000313" key="1">
    <source>
        <dbReference type="EMBL" id="GAA0923311.1"/>
    </source>
</evidence>
<accession>A0ABP3ZLV2</accession>